<protein>
    <submittedName>
        <fullName evidence="2">Uncharacterized protein</fullName>
    </submittedName>
</protein>
<accession>A0AAN9JJB2</accession>
<reference evidence="2 3" key="1">
    <citation type="submission" date="2024-01" db="EMBL/GenBank/DDBJ databases">
        <title>The genomes of 5 underutilized Papilionoideae crops provide insights into root nodulation and disease resistance.</title>
        <authorList>
            <person name="Yuan L."/>
        </authorList>
    </citation>
    <scope>NUCLEOTIDE SEQUENCE [LARGE SCALE GENOMIC DNA]</scope>
    <source>
        <strain evidence="2">LY-2023</strain>
        <tissue evidence="2">Leaf</tissue>
    </source>
</reference>
<evidence type="ECO:0000256" key="1">
    <source>
        <dbReference type="SAM" id="MobiDB-lite"/>
    </source>
</evidence>
<dbReference type="EMBL" id="JAYKXN010000003">
    <property type="protein sequence ID" value="KAK7300207.1"/>
    <property type="molecule type" value="Genomic_DNA"/>
</dbReference>
<evidence type="ECO:0000313" key="3">
    <source>
        <dbReference type="Proteomes" id="UP001359559"/>
    </source>
</evidence>
<name>A0AAN9JJB2_CLITE</name>
<proteinExistence type="predicted"/>
<organism evidence="2 3">
    <name type="scientific">Clitoria ternatea</name>
    <name type="common">Butterfly pea</name>
    <dbReference type="NCBI Taxonomy" id="43366"/>
    <lineage>
        <taxon>Eukaryota</taxon>
        <taxon>Viridiplantae</taxon>
        <taxon>Streptophyta</taxon>
        <taxon>Embryophyta</taxon>
        <taxon>Tracheophyta</taxon>
        <taxon>Spermatophyta</taxon>
        <taxon>Magnoliopsida</taxon>
        <taxon>eudicotyledons</taxon>
        <taxon>Gunneridae</taxon>
        <taxon>Pentapetalae</taxon>
        <taxon>rosids</taxon>
        <taxon>fabids</taxon>
        <taxon>Fabales</taxon>
        <taxon>Fabaceae</taxon>
        <taxon>Papilionoideae</taxon>
        <taxon>50 kb inversion clade</taxon>
        <taxon>NPAAA clade</taxon>
        <taxon>indigoferoid/millettioid clade</taxon>
        <taxon>Phaseoleae</taxon>
        <taxon>Clitoria</taxon>
    </lineage>
</organism>
<dbReference type="AlphaFoldDB" id="A0AAN9JJB2"/>
<dbReference type="Proteomes" id="UP001359559">
    <property type="component" value="Unassembled WGS sequence"/>
</dbReference>
<keyword evidence="3" id="KW-1185">Reference proteome</keyword>
<sequence>MLNVFLQQEAMSFARVLSIREICMFNSVICATMVVFICNQHAQPMFLNANDLVASECHSFGLQNEADDDDDDDNGIDIAPAA</sequence>
<evidence type="ECO:0000313" key="2">
    <source>
        <dbReference type="EMBL" id="KAK7300207.1"/>
    </source>
</evidence>
<feature type="region of interest" description="Disordered" evidence="1">
    <location>
        <begin position="63"/>
        <end position="82"/>
    </location>
</feature>
<comment type="caution">
    <text evidence="2">The sequence shown here is derived from an EMBL/GenBank/DDBJ whole genome shotgun (WGS) entry which is preliminary data.</text>
</comment>
<gene>
    <name evidence="2" type="ORF">RJT34_11046</name>
</gene>
<feature type="compositionally biased region" description="Acidic residues" evidence="1">
    <location>
        <begin position="65"/>
        <end position="75"/>
    </location>
</feature>